<comment type="caution">
    <text evidence="1">The sequence shown here is derived from an EMBL/GenBank/DDBJ whole genome shotgun (WGS) entry which is preliminary data.</text>
</comment>
<dbReference type="Proteomes" id="UP000814033">
    <property type="component" value="Unassembled WGS sequence"/>
</dbReference>
<evidence type="ECO:0000313" key="1">
    <source>
        <dbReference type="EMBL" id="KAI0043434.1"/>
    </source>
</evidence>
<accession>A0ACB8RGT2</accession>
<sequence length="288" mass="31640">MLLPDALREWASHLHGLRKLLNHAGGAFQEPSSMWERVMTQMEKEVLEFSRTFLRMEEKAQSRLERTSSSSGNVNPKSRRTSSSSNGNPMSRRASSSFSMNLNSRRTSSSSHASGGSSSLTRPLLWGRFTSDMEGEYSQTSSSPQLLKSLPELSSQASTDESSDYSTSSSRPSTPFDTPFRESLELEASSRCHPRSLDVPPAPTDANPCLSRPDLECPPLKPVQSWDSTISSIPEKPLPLPPSDSLHLRRRTDTTNVDSALYHRNGAQAHGSGECATPLTAVWIQSTS</sequence>
<keyword evidence="2" id="KW-1185">Reference proteome</keyword>
<gene>
    <name evidence="1" type="ORF">FA95DRAFT_400498</name>
</gene>
<reference evidence="1" key="2">
    <citation type="journal article" date="2022" name="New Phytol.">
        <title>Evolutionary transition to the ectomycorrhizal habit in the genomes of a hyperdiverse lineage of mushroom-forming fungi.</title>
        <authorList>
            <person name="Looney B."/>
            <person name="Miyauchi S."/>
            <person name="Morin E."/>
            <person name="Drula E."/>
            <person name="Courty P.E."/>
            <person name="Kohler A."/>
            <person name="Kuo A."/>
            <person name="LaButti K."/>
            <person name="Pangilinan J."/>
            <person name="Lipzen A."/>
            <person name="Riley R."/>
            <person name="Andreopoulos W."/>
            <person name="He G."/>
            <person name="Johnson J."/>
            <person name="Nolan M."/>
            <person name="Tritt A."/>
            <person name="Barry K.W."/>
            <person name="Grigoriev I.V."/>
            <person name="Nagy L.G."/>
            <person name="Hibbett D."/>
            <person name="Henrissat B."/>
            <person name="Matheny P.B."/>
            <person name="Labbe J."/>
            <person name="Martin F.M."/>
        </authorList>
    </citation>
    <scope>NUCLEOTIDE SEQUENCE</scope>
    <source>
        <strain evidence="1">FP105234-sp</strain>
    </source>
</reference>
<name>A0ACB8RGT2_9AGAM</name>
<protein>
    <submittedName>
        <fullName evidence="1">Uncharacterized protein</fullName>
    </submittedName>
</protein>
<dbReference type="EMBL" id="MU276018">
    <property type="protein sequence ID" value="KAI0043434.1"/>
    <property type="molecule type" value="Genomic_DNA"/>
</dbReference>
<proteinExistence type="predicted"/>
<evidence type="ECO:0000313" key="2">
    <source>
        <dbReference type="Proteomes" id="UP000814033"/>
    </source>
</evidence>
<reference evidence="1" key="1">
    <citation type="submission" date="2021-02" db="EMBL/GenBank/DDBJ databases">
        <authorList>
            <consortium name="DOE Joint Genome Institute"/>
            <person name="Ahrendt S."/>
            <person name="Looney B.P."/>
            <person name="Miyauchi S."/>
            <person name="Morin E."/>
            <person name="Drula E."/>
            <person name="Courty P.E."/>
            <person name="Chicoki N."/>
            <person name="Fauchery L."/>
            <person name="Kohler A."/>
            <person name="Kuo A."/>
            <person name="Labutti K."/>
            <person name="Pangilinan J."/>
            <person name="Lipzen A."/>
            <person name="Riley R."/>
            <person name="Andreopoulos W."/>
            <person name="He G."/>
            <person name="Johnson J."/>
            <person name="Barry K.W."/>
            <person name="Grigoriev I.V."/>
            <person name="Nagy L."/>
            <person name="Hibbett D."/>
            <person name="Henrissat B."/>
            <person name="Matheny P.B."/>
            <person name="Labbe J."/>
            <person name="Martin F."/>
        </authorList>
    </citation>
    <scope>NUCLEOTIDE SEQUENCE</scope>
    <source>
        <strain evidence="1">FP105234-sp</strain>
    </source>
</reference>
<organism evidence="1 2">
    <name type="scientific">Auriscalpium vulgare</name>
    <dbReference type="NCBI Taxonomy" id="40419"/>
    <lineage>
        <taxon>Eukaryota</taxon>
        <taxon>Fungi</taxon>
        <taxon>Dikarya</taxon>
        <taxon>Basidiomycota</taxon>
        <taxon>Agaricomycotina</taxon>
        <taxon>Agaricomycetes</taxon>
        <taxon>Russulales</taxon>
        <taxon>Auriscalpiaceae</taxon>
        <taxon>Auriscalpium</taxon>
    </lineage>
</organism>